<dbReference type="OrthoDB" id="128412at2759"/>
<dbReference type="AlphaFoldDB" id="A0A225W8X8"/>
<evidence type="ECO:0000313" key="1">
    <source>
        <dbReference type="EMBL" id="OWZ13854.1"/>
    </source>
</evidence>
<reference evidence="2" key="1">
    <citation type="submission" date="2017-03" db="EMBL/GenBank/DDBJ databases">
        <title>Phytopthora megakarya and P. palmivora, two closely related causual agents of cacao black pod achieved similar genome size and gene model numbers by different mechanisms.</title>
        <authorList>
            <person name="Ali S."/>
            <person name="Shao J."/>
            <person name="Larry D.J."/>
            <person name="Kronmiller B."/>
            <person name="Shen D."/>
            <person name="Strem M.D."/>
            <person name="Melnick R.L."/>
            <person name="Guiltinan M.J."/>
            <person name="Tyler B.M."/>
            <person name="Meinhardt L.W."/>
            <person name="Bailey B.A."/>
        </authorList>
    </citation>
    <scope>NUCLEOTIDE SEQUENCE [LARGE SCALE GENOMIC DNA]</scope>
    <source>
        <strain evidence="2">zdho120</strain>
    </source>
</reference>
<evidence type="ECO:0008006" key="3">
    <source>
        <dbReference type="Google" id="ProtNLM"/>
    </source>
</evidence>
<dbReference type="InterPro" id="IPR021109">
    <property type="entry name" value="Peptidase_aspartic_dom_sf"/>
</dbReference>
<dbReference type="Proteomes" id="UP000198211">
    <property type="component" value="Unassembled WGS sequence"/>
</dbReference>
<protein>
    <recommendedName>
        <fullName evidence="3">Peptidase A2 domain-containing protein</fullName>
    </recommendedName>
</protein>
<organism evidence="1 2">
    <name type="scientific">Phytophthora megakarya</name>
    <dbReference type="NCBI Taxonomy" id="4795"/>
    <lineage>
        <taxon>Eukaryota</taxon>
        <taxon>Sar</taxon>
        <taxon>Stramenopiles</taxon>
        <taxon>Oomycota</taxon>
        <taxon>Peronosporomycetes</taxon>
        <taxon>Peronosporales</taxon>
        <taxon>Peronosporaceae</taxon>
        <taxon>Phytophthora</taxon>
    </lineage>
</organism>
<accession>A0A225W8X8</accession>
<dbReference type="SUPFAM" id="SSF50630">
    <property type="entry name" value="Acid proteases"/>
    <property type="match status" value="1"/>
</dbReference>
<dbReference type="Pfam" id="PF13650">
    <property type="entry name" value="Asp_protease_2"/>
    <property type="match status" value="1"/>
</dbReference>
<evidence type="ECO:0000313" key="2">
    <source>
        <dbReference type="Proteomes" id="UP000198211"/>
    </source>
</evidence>
<comment type="caution">
    <text evidence="1">The sequence shown here is derived from an EMBL/GenBank/DDBJ whole genome shotgun (WGS) entry which is preliminary data.</text>
</comment>
<proteinExistence type="predicted"/>
<dbReference type="CDD" id="cd05483">
    <property type="entry name" value="retropepsin_like_bacteria"/>
    <property type="match status" value="1"/>
</dbReference>
<keyword evidence="2" id="KW-1185">Reference proteome</keyword>
<dbReference type="EMBL" id="NBNE01001480">
    <property type="protein sequence ID" value="OWZ13854.1"/>
    <property type="molecule type" value="Genomic_DNA"/>
</dbReference>
<dbReference type="InterPro" id="IPR034122">
    <property type="entry name" value="Retropepsin-like_bacterial"/>
</dbReference>
<sequence>MFPLDGECVYLSVLTQNTGDQLRTLRILWSSRYNPGNSLVGGVNTLWWRNHGKWQLYMRLYSTHEYKYFLDSGATTSILSFDLARRLKLSLNHKDKLRILGYGDVPTYISAKARIKLTMGPRVVYVLDVWVGNIEAGVDCLLGMDFMMSAGVRLCVHEGVVKLPDEESLLLVGGPEFDHLGMDLSHGYALERLVVPIQYGRANPEFLEFWAGHGETWVTRFICGVHRRPKAVEIVNVSNSIATAYRDTVVAHVMEKGYLPRPSYRKYGEWRTLIYELEPSLVLPEDEEEEKLWKEIESVPSVNDLPIPVLRRCL</sequence>
<name>A0A225W8X8_9STRA</name>
<gene>
    <name evidence="1" type="ORF">PHMEG_00012754</name>
</gene>
<dbReference type="Gene3D" id="2.40.70.10">
    <property type="entry name" value="Acid Proteases"/>
    <property type="match status" value="1"/>
</dbReference>